<dbReference type="Pfam" id="PF00590">
    <property type="entry name" value="TP_methylase"/>
    <property type="match status" value="1"/>
</dbReference>
<dbReference type="InterPro" id="IPR036518">
    <property type="entry name" value="CobE/GbiG_C_sf"/>
</dbReference>
<dbReference type="Gene3D" id="3.30.420.180">
    <property type="entry name" value="CobE/GbiG C-terminal domain"/>
    <property type="match status" value="1"/>
</dbReference>
<dbReference type="InterPro" id="IPR002750">
    <property type="entry name" value="CobE/GbiG_C"/>
</dbReference>
<dbReference type="PATRIC" id="fig|1653476.3.peg.78"/>
<keyword evidence="3 9" id="KW-0489">Methyltransferase</keyword>
<dbReference type="InterPro" id="IPR021744">
    <property type="entry name" value="CbiG_N"/>
</dbReference>
<name>A0A0U5B3A9_9BACT</name>
<evidence type="ECO:0000313" key="9">
    <source>
        <dbReference type="EMBL" id="BAU22480.1"/>
    </source>
</evidence>
<reference evidence="9 10" key="1">
    <citation type="journal article" date="2016" name="Int. J. Syst. Evol. Microbiol.">
        <title>Caldimicrobium thiodismutans sp. nov., a sulfur-disproportionating bacterium isolated from a hot spring, and emended description of the genus Caldimicrobium.</title>
        <authorList>
            <person name="Kojima H."/>
            <person name="Umezawa K."/>
            <person name="Fukui M."/>
        </authorList>
    </citation>
    <scope>NUCLEOTIDE SEQUENCE [LARGE SCALE GENOMIC DNA]</scope>
    <source>
        <strain evidence="9 10">TF1</strain>
    </source>
</reference>
<dbReference type="Gene3D" id="3.30.950.10">
    <property type="entry name" value="Methyltransferase, Cobalt-precorrin-4 Transmethylase, Domain 2"/>
    <property type="match status" value="1"/>
</dbReference>
<dbReference type="GO" id="GO:0008168">
    <property type="term" value="F:methyltransferase activity"/>
    <property type="evidence" value="ECO:0007669"/>
    <property type="project" value="UniProtKB-KW"/>
</dbReference>
<dbReference type="InterPro" id="IPR014776">
    <property type="entry name" value="4pyrrole_Mease_sub2"/>
</dbReference>
<dbReference type="AlphaFoldDB" id="A0A0U5B3A9"/>
<evidence type="ECO:0000256" key="1">
    <source>
        <dbReference type="ARBA" id="ARBA00004953"/>
    </source>
</evidence>
<gene>
    <name evidence="9" type="ORF">THC_0074</name>
</gene>
<reference evidence="10" key="2">
    <citation type="journal article" date="2016" name="Int. J. Syst. Evol. Microbiol.">
        <title>Caldimicrobium thiodismutans sp. nov., a sulfur-disproportionating bacterium isolated from a hot spring.</title>
        <authorList>
            <person name="Kojima H."/>
            <person name="Umezawa K."/>
            <person name="Fukui M."/>
        </authorList>
    </citation>
    <scope>NUCLEOTIDE SEQUENCE [LARGE SCALE GENOMIC DNA]</scope>
    <source>
        <strain evidence="10">TF1</strain>
    </source>
</reference>
<keyword evidence="4 9" id="KW-0808">Transferase</keyword>
<dbReference type="InterPro" id="IPR035996">
    <property type="entry name" value="4pyrrol_Methylase_sf"/>
</dbReference>
<dbReference type="InterPro" id="IPR038029">
    <property type="entry name" value="GbiG_N_sf"/>
</dbReference>
<keyword evidence="5" id="KW-0949">S-adenosyl-L-methionine</keyword>
<protein>
    <submittedName>
        <fullName evidence="9">Precorrin-3B C17-methyltransferase</fullName>
    </submittedName>
</protein>
<dbReference type="RefSeq" id="WP_068511701.1">
    <property type="nucleotide sequence ID" value="NZ_AP014945.1"/>
</dbReference>
<dbReference type="UniPathway" id="UPA00148"/>
<dbReference type="EMBL" id="AP014945">
    <property type="protein sequence ID" value="BAU22480.1"/>
    <property type="molecule type" value="Genomic_DNA"/>
</dbReference>
<dbReference type="OrthoDB" id="9772960at2"/>
<dbReference type="SUPFAM" id="SSF159672">
    <property type="entry name" value="CbiG N-terminal domain-like"/>
    <property type="match status" value="1"/>
</dbReference>
<accession>A0A0U5B3A9</accession>
<dbReference type="Gene3D" id="3.40.50.11220">
    <property type="match status" value="1"/>
</dbReference>
<dbReference type="PANTHER" id="PTHR47036">
    <property type="entry name" value="COBALT-FACTOR III C(17)-METHYLTRANSFERASE-RELATED"/>
    <property type="match status" value="1"/>
</dbReference>
<dbReference type="Proteomes" id="UP000068196">
    <property type="component" value="Chromosome"/>
</dbReference>
<dbReference type="Pfam" id="PF01890">
    <property type="entry name" value="CbiG_C"/>
    <property type="match status" value="1"/>
</dbReference>
<dbReference type="NCBIfam" id="TIGR01466">
    <property type="entry name" value="cobJ_cbiH"/>
    <property type="match status" value="1"/>
</dbReference>
<dbReference type="InterPro" id="IPR006363">
    <property type="entry name" value="Cbl_synth_CobJ/CibH_dom"/>
</dbReference>
<evidence type="ECO:0000259" key="8">
    <source>
        <dbReference type="Pfam" id="PF11760"/>
    </source>
</evidence>
<evidence type="ECO:0000256" key="4">
    <source>
        <dbReference type="ARBA" id="ARBA00022679"/>
    </source>
</evidence>
<comment type="pathway">
    <text evidence="1">Cofactor biosynthesis; adenosylcobalamin biosynthesis.</text>
</comment>
<dbReference type="InterPro" id="IPR014777">
    <property type="entry name" value="4pyrrole_Mease_sub1"/>
</dbReference>
<dbReference type="GO" id="GO:0032259">
    <property type="term" value="P:methylation"/>
    <property type="evidence" value="ECO:0007669"/>
    <property type="project" value="UniProtKB-KW"/>
</dbReference>
<organism evidence="9 10">
    <name type="scientific">Caldimicrobium thiodismutans</name>
    <dbReference type="NCBI Taxonomy" id="1653476"/>
    <lineage>
        <taxon>Bacteria</taxon>
        <taxon>Pseudomonadati</taxon>
        <taxon>Thermodesulfobacteriota</taxon>
        <taxon>Thermodesulfobacteria</taxon>
        <taxon>Thermodesulfobacteriales</taxon>
        <taxon>Thermodesulfobacteriaceae</taxon>
        <taxon>Caldimicrobium</taxon>
    </lineage>
</organism>
<dbReference type="SUPFAM" id="SSF159664">
    <property type="entry name" value="CobE/GbiG C-terminal domain-like"/>
    <property type="match status" value="1"/>
</dbReference>
<keyword evidence="10" id="KW-1185">Reference proteome</keyword>
<evidence type="ECO:0000259" key="6">
    <source>
        <dbReference type="Pfam" id="PF00590"/>
    </source>
</evidence>
<dbReference type="PANTHER" id="PTHR47036:SF1">
    <property type="entry name" value="COBALT-FACTOR III C(17)-METHYLTRANSFERASE-RELATED"/>
    <property type="match status" value="1"/>
</dbReference>
<feature type="domain" description="Cobalamin synthesis G N-terminal" evidence="8">
    <location>
        <begin position="44"/>
        <end position="122"/>
    </location>
</feature>
<evidence type="ECO:0000256" key="3">
    <source>
        <dbReference type="ARBA" id="ARBA00022603"/>
    </source>
</evidence>
<feature type="domain" description="CobE/GbiG C-terminal" evidence="7">
    <location>
        <begin position="206"/>
        <end position="322"/>
    </location>
</feature>
<proteinExistence type="predicted"/>
<dbReference type="KEGG" id="cthi:THC_0074"/>
<evidence type="ECO:0000259" key="7">
    <source>
        <dbReference type="Pfam" id="PF01890"/>
    </source>
</evidence>
<sequence>MEKNKEFIIFYLSEEGKALAERISVFLEKAEIYKFDRETKRDIKRHFKPEKVLIFIMALGIVARVCAGFIKNKDHDPGIIVIDETGNNVIAYLGGHYADINRITLEIASFLEAHPVITTASDNRGLPPLDNWIKELGFFIKNKDQLYVIMSKFNEKGNLKVYLEEGLNYPLSSKLERVSTPEEADIVVSYKKQELENKLILIPRCLYAGIGFHEILTEEDFEELLKRTFEELSLEFKALKGIATLDKKAEYLPLKNFVLREGLDLNGFRKDELSEVEVISPSQSAKKALGIESVSEACALLVSKGVLLYPKRIYKDFTIALALKPFQKVGKLYVVGIGPGSRDYLTLKALRVLTNVSAVVGYKSYIKQILPLIKTKEVYDFSMTQEIDRVKKAIELALAGKDTALVSGGDPGIYGMSGLVLEILHKNKFSLEVEIIPGISALNMGNALLGAPLGNDFAVISLSDRLTPWEVIEERLKRLSEIEIPLVIYNPRSKGRKIQFERALQILRENKSPNTAVAIVNSASREGEEIIFSTLEKLSSEKIGMNSLIIVGSKYTQFLGKFLIAKRGYERKYGGKYEISSPYL</sequence>
<evidence type="ECO:0000313" key="10">
    <source>
        <dbReference type="Proteomes" id="UP000068196"/>
    </source>
</evidence>
<dbReference type="Pfam" id="PF11760">
    <property type="entry name" value="CbiG_N"/>
    <property type="match status" value="1"/>
</dbReference>
<evidence type="ECO:0000256" key="2">
    <source>
        <dbReference type="ARBA" id="ARBA00022573"/>
    </source>
</evidence>
<dbReference type="InterPro" id="IPR000878">
    <property type="entry name" value="4pyrrol_Mease"/>
</dbReference>
<dbReference type="SUPFAM" id="SSF53790">
    <property type="entry name" value="Tetrapyrrole methylase"/>
    <property type="match status" value="1"/>
</dbReference>
<dbReference type="STRING" id="1653476.THC_0074"/>
<feature type="domain" description="Tetrapyrrole methylase" evidence="6">
    <location>
        <begin position="331"/>
        <end position="538"/>
    </location>
</feature>
<keyword evidence="2" id="KW-0169">Cobalamin biosynthesis</keyword>
<dbReference type="CDD" id="cd11646">
    <property type="entry name" value="Precorrin_3B_C17_MT"/>
    <property type="match status" value="1"/>
</dbReference>
<dbReference type="Gene3D" id="3.40.1010.10">
    <property type="entry name" value="Cobalt-precorrin-4 Transmethylase, Domain 1"/>
    <property type="match status" value="1"/>
</dbReference>
<dbReference type="InterPro" id="IPR051810">
    <property type="entry name" value="Precorrin_MeTrfase"/>
</dbReference>
<evidence type="ECO:0000256" key="5">
    <source>
        <dbReference type="ARBA" id="ARBA00022691"/>
    </source>
</evidence>
<dbReference type="GO" id="GO:0009236">
    <property type="term" value="P:cobalamin biosynthetic process"/>
    <property type="evidence" value="ECO:0007669"/>
    <property type="project" value="UniProtKB-UniPathway"/>
</dbReference>